<gene>
    <name evidence="1" type="ORF">E2562_030108</name>
</gene>
<dbReference type="EMBL" id="SPHZ02000008">
    <property type="protein sequence ID" value="KAF0903976.1"/>
    <property type="molecule type" value="Genomic_DNA"/>
</dbReference>
<name>A0A6G1CUY8_9ORYZ</name>
<dbReference type="AlphaFoldDB" id="A0A6G1CUY8"/>
<comment type="caution">
    <text evidence="1">The sequence shown here is derived from an EMBL/GenBank/DDBJ whole genome shotgun (WGS) entry which is preliminary data.</text>
</comment>
<dbReference type="Proteomes" id="UP000479710">
    <property type="component" value="Unassembled WGS sequence"/>
</dbReference>
<keyword evidence="2" id="KW-1185">Reference proteome</keyword>
<protein>
    <submittedName>
        <fullName evidence="1">Uncharacterized protein</fullName>
    </submittedName>
</protein>
<sequence>MDSDGVAGVFCVAPAGMAGTDDGGGVDFTVGVGVGDSVPVVDAPPWSGPGAVTLIGATM</sequence>
<evidence type="ECO:0000313" key="2">
    <source>
        <dbReference type="Proteomes" id="UP000479710"/>
    </source>
</evidence>
<proteinExistence type="predicted"/>
<accession>A0A6G1CUY8</accession>
<reference evidence="1 2" key="1">
    <citation type="submission" date="2019-11" db="EMBL/GenBank/DDBJ databases">
        <title>Whole genome sequence of Oryza granulata.</title>
        <authorList>
            <person name="Li W."/>
        </authorList>
    </citation>
    <scope>NUCLEOTIDE SEQUENCE [LARGE SCALE GENOMIC DNA]</scope>
    <source>
        <strain evidence="2">cv. Menghai</strain>
        <tissue evidence="1">Leaf</tissue>
    </source>
</reference>
<evidence type="ECO:0000313" key="1">
    <source>
        <dbReference type="EMBL" id="KAF0903976.1"/>
    </source>
</evidence>
<organism evidence="1 2">
    <name type="scientific">Oryza meyeriana var. granulata</name>
    <dbReference type="NCBI Taxonomy" id="110450"/>
    <lineage>
        <taxon>Eukaryota</taxon>
        <taxon>Viridiplantae</taxon>
        <taxon>Streptophyta</taxon>
        <taxon>Embryophyta</taxon>
        <taxon>Tracheophyta</taxon>
        <taxon>Spermatophyta</taxon>
        <taxon>Magnoliopsida</taxon>
        <taxon>Liliopsida</taxon>
        <taxon>Poales</taxon>
        <taxon>Poaceae</taxon>
        <taxon>BOP clade</taxon>
        <taxon>Oryzoideae</taxon>
        <taxon>Oryzeae</taxon>
        <taxon>Oryzinae</taxon>
        <taxon>Oryza</taxon>
        <taxon>Oryza meyeriana</taxon>
    </lineage>
</organism>